<proteinExistence type="predicted"/>
<reference evidence="1 2" key="1">
    <citation type="submission" date="2016-10" db="EMBL/GenBank/DDBJ databases">
        <title>Complete Genome Sequence of Bacillus Phage BCP12.</title>
        <authorList>
            <person name="Ghosh K."/>
            <person name="Kim K.-P."/>
        </authorList>
    </citation>
    <scope>NUCLEOTIDE SEQUENCE [LARGE SCALE GENOMIC DNA]</scope>
</reference>
<organism evidence="1 2">
    <name type="scientific">Bacillus phage BCP12</name>
    <dbReference type="NCBI Taxonomy" id="1913122"/>
    <lineage>
        <taxon>Viruses</taxon>
        <taxon>Duplodnaviria</taxon>
        <taxon>Heunggongvirae</taxon>
        <taxon>Uroviricota</taxon>
        <taxon>Caudoviricetes</taxon>
        <taxon>Herelleviridae</taxon>
        <taxon>Bastillevirinae</taxon>
        <taxon>Tsarbombavirus</taxon>
        <taxon>Tsarbombavirus BCP78</taxon>
    </lineage>
</organism>
<gene>
    <name evidence="1" type="ORF">BCP12_238</name>
</gene>
<name>A0A2S0CSV5_9CAUD</name>
<dbReference type="EMBL" id="KX987999">
    <property type="protein sequence ID" value="AQN32638.1"/>
    <property type="molecule type" value="Genomic_DNA"/>
</dbReference>
<sequence>MGKTFLVEIPVVMKLAVYVEDVNTREEAIEAVRKADVTIEPVIVGDKFEVGDYEWDFHKQVVQGNVYYGCINEQSAELVEDEEDEEEEE</sequence>
<evidence type="ECO:0000313" key="1">
    <source>
        <dbReference type="EMBL" id="AQN32638.1"/>
    </source>
</evidence>
<dbReference type="Proteomes" id="UP000246806">
    <property type="component" value="Genome"/>
</dbReference>
<protein>
    <submittedName>
        <fullName evidence="1">Uncharacterized protein</fullName>
    </submittedName>
</protein>
<accession>A0A2S0CSV5</accession>
<evidence type="ECO:0000313" key="2">
    <source>
        <dbReference type="Proteomes" id="UP000246806"/>
    </source>
</evidence>